<dbReference type="OMA" id="CNKIVAP"/>
<keyword evidence="5" id="KW-1185">Reference proteome</keyword>
<organism evidence="4 5">
    <name type="scientific">Strongylocentrotus purpuratus</name>
    <name type="common">Purple sea urchin</name>
    <dbReference type="NCBI Taxonomy" id="7668"/>
    <lineage>
        <taxon>Eukaryota</taxon>
        <taxon>Metazoa</taxon>
        <taxon>Echinodermata</taxon>
        <taxon>Eleutherozoa</taxon>
        <taxon>Echinozoa</taxon>
        <taxon>Echinoidea</taxon>
        <taxon>Euechinoidea</taxon>
        <taxon>Echinacea</taxon>
        <taxon>Camarodonta</taxon>
        <taxon>Echinidea</taxon>
        <taxon>Strongylocentrotidae</taxon>
        <taxon>Strongylocentrotus</taxon>
    </lineage>
</organism>
<accession>A0A7M7G1J1</accession>
<sequence>MFNQLRQVTSALKSIPNHSLTSTLQNQPITICRRFLASMRFVQFEESGKSRVGVEVEAGGEFVDLCGSDQTIPDTTLKLIEGGADLLQKAHNVVESSDRRVVKRADVKLLSPITNPQKVLCIGMNYRDHCTEQNYPIPTEPVIFSKFASAIIGPNDDVAYPELTEALDWEVELTVVIGKGGKNIKEADAMNHVFGYTVAHDVSARDWQMQKNGKQWLLGKTMDDFCPLGPAIVTPDALSDPHKLGLRCRVNGETMQESNTEQLIFKTASLIQFISQFITLTPGDIILTGTPPGVGVFRKPDPVYLKRGDVVECEIDEIGTIRNRIV</sequence>
<dbReference type="Gene3D" id="3.90.850.10">
    <property type="entry name" value="Fumarylacetoacetase-like, C-terminal domain"/>
    <property type="match status" value="1"/>
</dbReference>
<keyword evidence="2" id="KW-0479">Metal-binding</keyword>
<dbReference type="InterPro" id="IPR011234">
    <property type="entry name" value="Fumarylacetoacetase-like_C"/>
</dbReference>
<evidence type="ECO:0000313" key="5">
    <source>
        <dbReference type="Proteomes" id="UP000007110"/>
    </source>
</evidence>
<name>A0A7M7G1J1_STRPU</name>
<evidence type="ECO:0000256" key="1">
    <source>
        <dbReference type="ARBA" id="ARBA00010211"/>
    </source>
</evidence>
<dbReference type="AlphaFoldDB" id="A0A7M7G1J1"/>
<reference evidence="5" key="1">
    <citation type="submission" date="2015-02" db="EMBL/GenBank/DDBJ databases">
        <title>Genome sequencing for Strongylocentrotus purpuratus.</title>
        <authorList>
            <person name="Murali S."/>
            <person name="Liu Y."/>
            <person name="Vee V."/>
            <person name="English A."/>
            <person name="Wang M."/>
            <person name="Skinner E."/>
            <person name="Han Y."/>
            <person name="Muzny D.M."/>
            <person name="Worley K.C."/>
            <person name="Gibbs R.A."/>
        </authorList>
    </citation>
    <scope>NUCLEOTIDE SEQUENCE</scope>
</reference>
<protein>
    <recommendedName>
        <fullName evidence="3">Fumarylacetoacetase-like C-terminal domain-containing protein</fullName>
    </recommendedName>
</protein>
<dbReference type="InterPro" id="IPR036663">
    <property type="entry name" value="Fumarylacetoacetase_C_sf"/>
</dbReference>
<dbReference type="PANTHER" id="PTHR42796:SF4">
    <property type="entry name" value="FUMARYLACETOACETATE HYDROLASE DOMAIN-CONTAINING PROTEIN 2A"/>
    <property type="match status" value="1"/>
</dbReference>
<dbReference type="KEGG" id="spu:763463"/>
<evidence type="ECO:0000313" key="4">
    <source>
        <dbReference type="EnsemblMetazoa" id="XP_001199448"/>
    </source>
</evidence>
<dbReference type="RefSeq" id="XP_001199448.3">
    <property type="nucleotide sequence ID" value="XM_001199448.4"/>
</dbReference>
<proteinExistence type="inferred from homology"/>
<feature type="domain" description="Fumarylacetoacetase-like C-terminal" evidence="3">
    <location>
        <begin position="118"/>
        <end position="326"/>
    </location>
</feature>
<dbReference type="OrthoDB" id="411064at2759"/>
<dbReference type="InterPro" id="IPR051121">
    <property type="entry name" value="FAH"/>
</dbReference>
<evidence type="ECO:0000256" key="2">
    <source>
        <dbReference type="ARBA" id="ARBA00022723"/>
    </source>
</evidence>
<dbReference type="InParanoid" id="A0A7M7G1J1"/>
<dbReference type="GO" id="GO:0050163">
    <property type="term" value="F:oxaloacetate tautomerase activity"/>
    <property type="evidence" value="ECO:0007669"/>
    <property type="project" value="UniProtKB-ARBA"/>
</dbReference>
<dbReference type="GO" id="GO:0046872">
    <property type="term" value="F:metal ion binding"/>
    <property type="evidence" value="ECO:0007669"/>
    <property type="project" value="UniProtKB-KW"/>
</dbReference>
<evidence type="ECO:0000259" key="3">
    <source>
        <dbReference type="Pfam" id="PF01557"/>
    </source>
</evidence>
<dbReference type="Pfam" id="PF01557">
    <property type="entry name" value="FAA_hydrolase"/>
    <property type="match status" value="1"/>
</dbReference>
<dbReference type="SUPFAM" id="SSF56529">
    <property type="entry name" value="FAH"/>
    <property type="match status" value="1"/>
</dbReference>
<comment type="similarity">
    <text evidence="1">Belongs to the FAH family.</text>
</comment>
<dbReference type="EnsemblMetazoa" id="XM_001199448">
    <property type="protein sequence ID" value="XP_001199448"/>
    <property type="gene ID" value="LOC763463"/>
</dbReference>
<reference evidence="4" key="2">
    <citation type="submission" date="2021-01" db="UniProtKB">
        <authorList>
            <consortium name="EnsemblMetazoa"/>
        </authorList>
    </citation>
    <scope>IDENTIFICATION</scope>
</reference>
<dbReference type="PANTHER" id="PTHR42796">
    <property type="entry name" value="FUMARYLACETOACETATE HYDROLASE DOMAIN-CONTAINING PROTEIN 2A-RELATED"/>
    <property type="match status" value="1"/>
</dbReference>
<dbReference type="FunFam" id="3.90.850.10:FF:000002">
    <property type="entry name" value="2-hydroxyhepta-2,4-diene-1,7-dioate isomerase"/>
    <property type="match status" value="1"/>
</dbReference>
<dbReference type="Proteomes" id="UP000007110">
    <property type="component" value="Unassembled WGS sequence"/>
</dbReference>
<dbReference type="GO" id="GO:0006107">
    <property type="term" value="P:oxaloacetate metabolic process"/>
    <property type="evidence" value="ECO:0007669"/>
    <property type="project" value="UniProtKB-ARBA"/>
</dbReference>
<dbReference type="GeneID" id="763463"/>